<dbReference type="InterPro" id="IPR013736">
    <property type="entry name" value="Xaa-Pro_dipept_C"/>
</dbReference>
<evidence type="ECO:0000313" key="6">
    <source>
        <dbReference type="Proteomes" id="UP000291189"/>
    </source>
</evidence>
<organism evidence="5 6">
    <name type="scientific">Nocardioides iriomotensis</name>
    <dbReference type="NCBI Taxonomy" id="715784"/>
    <lineage>
        <taxon>Bacteria</taxon>
        <taxon>Bacillati</taxon>
        <taxon>Actinomycetota</taxon>
        <taxon>Actinomycetes</taxon>
        <taxon>Propionibacteriales</taxon>
        <taxon>Nocardioidaceae</taxon>
        <taxon>Nocardioides</taxon>
    </lineage>
</organism>
<reference evidence="5 6" key="1">
    <citation type="submission" date="2019-01" db="EMBL/GenBank/DDBJ databases">
        <title>Nocardioides guangzhouensis sp. nov., an actinobacterium isolated from soil.</title>
        <authorList>
            <person name="Fu Y."/>
            <person name="Cai Y."/>
            <person name="Lin Z."/>
            <person name="Chen P."/>
        </authorList>
    </citation>
    <scope>NUCLEOTIDE SEQUENCE [LARGE SCALE GENOMIC DNA]</scope>
    <source>
        <strain evidence="5 6">NBRC 105384</strain>
    </source>
</reference>
<comment type="similarity">
    <text evidence="1">Belongs to the AB hydrolase superfamily.</text>
</comment>
<dbReference type="InterPro" id="IPR000383">
    <property type="entry name" value="Xaa-Pro-like_dom"/>
</dbReference>
<keyword evidence="3" id="KW-0732">Signal</keyword>
<evidence type="ECO:0000256" key="1">
    <source>
        <dbReference type="ARBA" id="ARBA00008645"/>
    </source>
</evidence>
<dbReference type="InterPro" id="IPR050261">
    <property type="entry name" value="FrsA_esterase"/>
</dbReference>
<keyword evidence="2 5" id="KW-0378">Hydrolase</keyword>
<protein>
    <submittedName>
        <fullName evidence="5">Alpha/beta fold hydrolase</fullName>
    </submittedName>
</protein>
<dbReference type="InterPro" id="IPR029058">
    <property type="entry name" value="AB_hydrolase_fold"/>
</dbReference>
<dbReference type="Gene3D" id="2.60.120.260">
    <property type="entry name" value="Galactose-binding domain-like"/>
    <property type="match status" value="1"/>
</dbReference>
<proteinExistence type="inferred from homology"/>
<accession>A0A4Q5JBX0</accession>
<evidence type="ECO:0000259" key="4">
    <source>
        <dbReference type="SMART" id="SM00939"/>
    </source>
</evidence>
<dbReference type="Pfam" id="PF08530">
    <property type="entry name" value="PepX_C"/>
    <property type="match status" value="1"/>
</dbReference>
<dbReference type="SMART" id="SM00939">
    <property type="entry name" value="PepX_C"/>
    <property type="match status" value="1"/>
</dbReference>
<dbReference type="AlphaFoldDB" id="A0A4Q5JBX0"/>
<evidence type="ECO:0000256" key="2">
    <source>
        <dbReference type="ARBA" id="ARBA00022801"/>
    </source>
</evidence>
<dbReference type="GO" id="GO:0052689">
    <property type="term" value="F:carboxylic ester hydrolase activity"/>
    <property type="evidence" value="ECO:0007669"/>
    <property type="project" value="UniProtKB-ARBA"/>
</dbReference>
<dbReference type="InterPro" id="IPR008979">
    <property type="entry name" value="Galactose-bd-like_sf"/>
</dbReference>
<feature type="signal peptide" evidence="3">
    <location>
        <begin position="1"/>
        <end position="30"/>
    </location>
</feature>
<gene>
    <name evidence="5" type="ORF">ETU37_00305</name>
</gene>
<sequence length="614" mass="64648">MTRRRTAALTAGLTATAGLALLGPGTPATADDTPGYSVRHITVDTLVGPNGDQPCAVTADLYTPDGASARHRKPAILTTHGFGGSKDDGNQTAIGQGFAQEGYVVLSYSGLGFGGSECKIRLDDPAWDGKAGSQVLDVLAGARSFTDEDTGAAGRVDYVARERKGDPKVGMIGGSYGGQIQYAVAMQDPRVDALIPIITWNDLEYSLAPNNADQVATGRSVDTRTPGVAKKQWVDLFFAGGIIDGVDDAQVDPGRNVGCPNFADEVCPTALKLNTLGYPDADMSAIAARSSVASYLSRINVSTLLVQGQKDTLFNLQEAVATFKGLRRQGTEARMVWQSWGHSGSTPAPGELDFDAPSLRDSYLGRRFLAWMDHHVRGDEDAPVGPRFAYFRDWVRYDTSPAAAGTAVEKAYAEKRRFRTPMSASLYLSGKDGLTPTADAVEAGSASYANAPGAPTSYSETSGLEGGQVNNPVSDAPGTFAAFTSAPLAKGASIVGSPRLTLHLDAPVAAQSQAGGPGGQLILFAKVYDLAPDGTPTLKNRLVSPVRVGDVTEPVRVELPGIVHRVRKGHRIQVVLAASDWAYADNALVQPVTVTTSKEEPSVLRLPLTGDLVF</sequence>
<dbReference type="PANTHER" id="PTHR22946:SF9">
    <property type="entry name" value="POLYKETIDE TRANSFERASE AF380"/>
    <property type="match status" value="1"/>
</dbReference>
<keyword evidence="6" id="KW-1185">Reference proteome</keyword>
<dbReference type="SUPFAM" id="SSF53474">
    <property type="entry name" value="alpha/beta-Hydrolases"/>
    <property type="match status" value="1"/>
</dbReference>
<dbReference type="RefSeq" id="WP_129984881.1">
    <property type="nucleotide sequence ID" value="NZ_SDPU01000001.1"/>
</dbReference>
<name>A0A4Q5JBX0_9ACTN</name>
<evidence type="ECO:0000256" key="3">
    <source>
        <dbReference type="SAM" id="SignalP"/>
    </source>
</evidence>
<feature type="domain" description="Xaa-Pro dipeptidyl-peptidase C-terminal" evidence="4">
    <location>
        <begin position="369"/>
        <end position="605"/>
    </location>
</feature>
<feature type="chain" id="PRO_5020722714" evidence="3">
    <location>
        <begin position="31"/>
        <end position="614"/>
    </location>
</feature>
<dbReference type="Proteomes" id="UP000291189">
    <property type="component" value="Unassembled WGS sequence"/>
</dbReference>
<dbReference type="Pfam" id="PF02129">
    <property type="entry name" value="Peptidase_S15"/>
    <property type="match status" value="1"/>
</dbReference>
<dbReference type="EMBL" id="SDPU01000001">
    <property type="protein sequence ID" value="RYU15598.1"/>
    <property type="molecule type" value="Genomic_DNA"/>
</dbReference>
<evidence type="ECO:0000313" key="5">
    <source>
        <dbReference type="EMBL" id="RYU15598.1"/>
    </source>
</evidence>
<dbReference type="SUPFAM" id="SSF49785">
    <property type="entry name" value="Galactose-binding domain-like"/>
    <property type="match status" value="1"/>
</dbReference>
<dbReference type="Gene3D" id="3.40.50.1820">
    <property type="entry name" value="alpha/beta hydrolase"/>
    <property type="match status" value="2"/>
</dbReference>
<dbReference type="GO" id="GO:0008239">
    <property type="term" value="F:dipeptidyl-peptidase activity"/>
    <property type="evidence" value="ECO:0007669"/>
    <property type="project" value="InterPro"/>
</dbReference>
<comment type="caution">
    <text evidence="5">The sequence shown here is derived from an EMBL/GenBank/DDBJ whole genome shotgun (WGS) entry which is preliminary data.</text>
</comment>
<dbReference type="PANTHER" id="PTHR22946">
    <property type="entry name" value="DIENELACTONE HYDROLASE DOMAIN-CONTAINING PROTEIN-RELATED"/>
    <property type="match status" value="1"/>
</dbReference>
<dbReference type="OrthoDB" id="9804819at2"/>